<evidence type="ECO:0000313" key="1">
    <source>
        <dbReference type="EMBL" id="SIT39299.1"/>
    </source>
</evidence>
<organism evidence="1 2">
    <name type="scientific">Paraburkholderia ribeironis</name>
    <dbReference type="NCBI Taxonomy" id="1247936"/>
    <lineage>
        <taxon>Bacteria</taxon>
        <taxon>Pseudomonadati</taxon>
        <taxon>Pseudomonadota</taxon>
        <taxon>Betaproteobacteria</taxon>
        <taxon>Burkholderiales</taxon>
        <taxon>Burkholderiaceae</taxon>
        <taxon>Paraburkholderia</taxon>
    </lineage>
</organism>
<dbReference type="EMBL" id="CYGX02000019">
    <property type="protein sequence ID" value="SIT39299.1"/>
    <property type="molecule type" value="Genomic_DNA"/>
</dbReference>
<protein>
    <submittedName>
        <fullName evidence="1">Uncharacterized protein</fullName>
    </submittedName>
</protein>
<sequence>MVIEIAPGNPDCFCNRRERGWLVALFVEQPVRGIHDLFACPHVLASPVQPRTIVPSMMAAILGQLPYDSKHKR</sequence>
<dbReference type="Proteomes" id="UP000187012">
    <property type="component" value="Unassembled WGS sequence"/>
</dbReference>
<reference evidence="1 2" key="1">
    <citation type="submission" date="2016-12" db="EMBL/GenBank/DDBJ databases">
        <authorList>
            <person name="Song W.-J."/>
            <person name="Kurnit D.M."/>
        </authorList>
    </citation>
    <scope>NUCLEOTIDE SEQUENCE [LARGE SCALE GENOMIC DNA]</scope>
    <source>
        <strain evidence="1 2">STM7296</strain>
    </source>
</reference>
<dbReference type="STRING" id="1247936.BN2475_190174"/>
<proteinExistence type="predicted"/>
<name>A0A1N7RW11_9BURK</name>
<evidence type="ECO:0000313" key="2">
    <source>
        <dbReference type="Proteomes" id="UP000187012"/>
    </source>
</evidence>
<accession>A0A1N7RW11</accession>
<keyword evidence="2" id="KW-1185">Reference proteome</keyword>
<gene>
    <name evidence="1" type="ORF">BN2475_190174</name>
</gene>
<dbReference type="AlphaFoldDB" id="A0A1N7RW11"/>